<dbReference type="SUPFAM" id="SSF103481">
    <property type="entry name" value="Multidrug resistance efflux transporter EmrE"/>
    <property type="match status" value="2"/>
</dbReference>
<feature type="transmembrane region" description="Helical" evidence="5">
    <location>
        <begin position="29"/>
        <end position="46"/>
    </location>
</feature>
<dbReference type="Gene3D" id="1.10.3730.20">
    <property type="match status" value="1"/>
</dbReference>
<evidence type="ECO:0000256" key="1">
    <source>
        <dbReference type="ARBA" id="ARBA00004141"/>
    </source>
</evidence>
<feature type="transmembrane region" description="Helical" evidence="5">
    <location>
        <begin position="168"/>
        <end position="188"/>
    </location>
</feature>
<dbReference type="InterPro" id="IPR000620">
    <property type="entry name" value="EamA_dom"/>
</dbReference>
<keyword evidence="3 5" id="KW-1133">Transmembrane helix</keyword>
<evidence type="ECO:0000256" key="2">
    <source>
        <dbReference type="ARBA" id="ARBA00022692"/>
    </source>
</evidence>
<feature type="transmembrane region" description="Helical" evidence="5">
    <location>
        <begin position="114"/>
        <end position="132"/>
    </location>
</feature>
<sequence>MSGAIASFCLLAIGGRELSAGLPITPMLFFRSLISLTFISLVLCFIKEKSLIRVNRLPLHGFRNLVHFAGQYFWFLAMGLLPLAEVFALEFTVPLWTALIAALVLKEKITLRKSAAIVLGIFGVLVIVQPGVAMFEVGALVALAAAVCYALAHTAVKSLSSTEKPVAILFYMSLLQLPIALCFALPQWQWPQGIQWLWLTLMGLAALSAHYCITRAMLSTEVTTVVTLDFLRLPLIALVGGLLYQEEVGLSLFAGAALMLTGNLINLAKPAAEKPRQADKQQAAVPDRL</sequence>
<evidence type="ECO:0000313" key="7">
    <source>
        <dbReference type="EMBL" id="WDE01752.1"/>
    </source>
</evidence>
<protein>
    <submittedName>
        <fullName evidence="7">DMT family transporter</fullName>
    </submittedName>
</protein>
<keyword evidence="8" id="KW-1185">Reference proteome</keyword>
<evidence type="ECO:0000256" key="4">
    <source>
        <dbReference type="ARBA" id="ARBA00023136"/>
    </source>
</evidence>
<evidence type="ECO:0000256" key="5">
    <source>
        <dbReference type="SAM" id="Phobius"/>
    </source>
</evidence>
<feature type="transmembrane region" description="Helical" evidence="5">
    <location>
        <begin position="138"/>
        <end position="156"/>
    </location>
</feature>
<keyword evidence="4 5" id="KW-0472">Membrane</keyword>
<reference evidence="7 8" key="2">
    <citation type="journal article" date="2022" name="Mar. Drugs">
        <title>Bioassay-Guided Fractionation Leads to the Detection of Cholic Acid Generated by the Rare Thalassomonas sp.</title>
        <authorList>
            <person name="Pheiffer F."/>
            <person name="Schneider Y.K."/>
            <person name="Hansen E.H."/>
            <person name="Andersen J.H."/>
            <person name="Isaksson J."/>
            <person name="Busche T."/>
            <person name="R C."/>
            <person name="Kalinowski J."/>
            <person name="Zyl L.V."/>
            <person name="Trindade M."/>
        </authorList>
    </citation>
    <scope>NUCLEOTIDE SEQUENCE [LARGE SCALE GENOMIC DNA]</scope>
    <source>
        <strain evidence="7 8">A5K-106</strain>
    </source>
</reference>
<dbReference type="GO" id="GO:0016020">
    <property type="term" value="C:membrane"/>
    <property type="evidence" value="ECO:0007669"/>
    <property type="project" value="UniProtKB-SubCell"/>
</dbReference>
<dbReference type="Pfam" id="PF00892">
    <property type="entry name" value="EamA"/>
    <property type="match status" value="2"/>
</dbReference>
<feature type="transmembrane region" description="Helical" evidence="5">
    <location>
        <begin position="194"/>
        <end position="213"/>
    </location>
</feature>
<reference evidence="7 8" key="1">
    <citation type="journal article" date="2015" name="Genome Announc.">
        <title>Draft Genome Sequences of Marine Isolates of Thalassomonas viridans and Thalassomonas actiniarum.</title>
        <authorList>
            <person name="Olonade I."/>
            <person name="van Zyl L.J."/>
            <person name="Trindade M."/>
        </authorList>
    </citation>
    <scope>NUCLEOTIDE SEQUENCE [LARGE SCALE GENOMIC DNA]</scope>
    <source>
        <strain evidence="7 8">A5K-106</strain>
    </source>
</reference>
<accession>A0AAF0C400</accession>
<feature type="domain" description="EamA" evidence="6">
    <location>
        <begin position="6"/>
        <end position="128"/>
    </location>
</feature>
<gene>
    <name evidence="7" type="ORF">SG35_004470</name>
</gene>
<evidence type="ECO:0000313" key="8">
    <source>
        <dbReference type="Proteomes" id="UP000032568"/>
    </source>
</evidence>
<evidence type="ECO:0000256" key="3">
    <source>
        <dbReference type="ARBA" id="ARBA00022989"/>
    </source>
</evidence>
<comment type="subcellular location">
    <subcellularLocation>
        <location evidence="1">Membrane</location>
        <topology evidence="1">Multi-pass membrane protein</topology>
    </subcellularLocation>
</comment>
<feature type="domain" description="EamA" evidence="6">
    <location>
        <begin position="138"/>
        <end position="265"/>
    </location>
</feature>
<organism evidence="7 8">
    <name type="scientific">Thalassomonas actiniarum</name>
    <dbReference type="NCBI Taxonomy" id="485447"/>
    <lineage>
        <taxon>Bacteria</taxon>
        <taxon>Pseudomonadati</taxon>
        <taxon>Pseudomonadota</taxon>
        <taxon>Gammaproteobacteria</taxon>
        <taxon>Alteromonadales</taxon>
        <taxon>Colwelliaceae</taxon>
        <taxon>Thalassomonas</taxon>
    </lineage>
</organism>
<dbReference type="InterPro" id="IPR037185">
    <property type="entry name" value="EmrE-like"/>
</dbReference>
<dbReference type="EMBL" id="CP059735">
    <property type="protein sequence ID" value="WDE01752.1"/>
    <property type="molecule type" value="Genomic_DNA"/>
</dbReference>
<keyword evidence="2 5" id="KW-0812">Transmembrane</keyword>
<dbReference type="KEGG" id="tact:SG35_004470"/>
<name>A0AAF0C400_9GAMM</name>
<feature type="transmembrane region" description="Helical" evidence="5">
    <location>
        <begin position="87"/>
        <end position="105"/>
    </location>
</feature>
<dbReference type="PANTHER" id="PTHR22911:SF6">
    <property type="entry name" value="SOLUTE CARRIER FAMILY 35 MEMBER G1"/>
    <property type="match status" value="1"/>
</dbReference>
<dbReference type="PANTHER" id="PTHR22911">
    <property type="entry name" value="ACYL-MALONYL CONDENSING ENZYME-RELATED"/>
    <property type="match status" value="1"/>
</dbReference>
<feature type="transmembrane region" description="Helical" evidence="5">
    <location>
        <begin position="225"/>
        <end position="244"/>
    </location>
</feature>
<evidence type="ECO:0000259" key="6">
    <source>
        <dbReference type="Pfam" id="PF00892"/>
    </source>
</evidence>
<dbReference type="AlphaFoldDB" id="A0AAF0C400"/>
<feature type="transmembrane region" description="Helical" evidence="5">
    <location>
        <begin position="62"/>
        <end position="81"/>
    </location>
</feature>
<proteinExistence type="predicted"/>
<dbReference type="Proteomes" id="UP000032568">
    <property type="component" value="Chromosome"/>
</dbReference>
<feature type="transmembrane region" description="Helical" evidence="5">
    <location>
        <begin position="250"/>
        <end position="268"/>
    </location>
</feature>